<name>A0A967BEM4_9RHOB</name>
<accession>A0A967BEM4</accession>
<dbReference type="InterPro" id="IPR001789">
    <property type="entry name" value="Sig_transdc_resp-reg_receiver"/>
</dbReference>
<dbReference type="Pfam" id="PF00072">
    <property type="entry name" value="Response_reg"/>
    <property type="match status" value="1"/>
</dbReference>
<feature type="modified residue" description="4-aspartylphosphate" evidence="2">
    <location>
        <position position="72"/>
    </location>
</feature>
<organism evidence="4 5">
    <name type="scientific">Roseovarius gahaiensis</name>
    <dbReference type="NCBI Taxonomy" id="2716691"/>
    <lineage>
        <taxon>Bacteria</taxon>
        <taxon>Pseudomonadati</taxon>
        <taxon>Pseudomonadota</taxon>
        <taxon>Alphaproteobacteria</taxon>
        <taxon>Rhodobacterales</taxon>
        <taxon>Roseobacteraceae</taxon>
        <taxon>Roseovarius</taxon>
    </lineage>
</organism>
<evidence type="ECO:0000259" key="3">
    <source>
        <dbReference type="PROSITE" id="PS50110"/>
    </source>
</evidence>
<keyword evidence="5" id="KW-1185">Reference proteome</keyword>
<dbReference type="RefSeq" id="WP_167197729.1">
    <property type="nucleotide sequence ID" value="NZ_JAAORB010000025.1"/>
</dbReference>
<evidence type="ECO:0000313" key="4">
    <source>
        <dbReference type="EMBL" id="NHQ75130.1"/>
    </source>
</evidence>
<dbReference type="SUPFAM" id="SSF52172">
    <property type="entry name" value="CheY-like"/>
    <property type="match status" value="1"/>
</dbReference>
<feature type="domain" description="Response regulatory" evidence="3">
    <location>
        <begin position="23"/>
        <end position="136"/>
    </location>
</feature>
<evidence type="ECO:0000256" key="1">
    <source>
        <dbReference type="ARBA" id="ARBA00022553"/>
    </source>
</evidence>
<proteinExistence type="predicted"/>
<comment type="caution">
    <text evidence="4">The sequence shown here is derived from an EMBL/GenBank/DDBJ whole genome shotgun (WGS) entry which is preliminary data.</text>
</comment>
<dbReference type="PANTHER" id="PTHR44591:SF3">
    <property type="entry name" value="RESPONSE REGULATORY DOMAIN-CONTAINING PROTEIN"/>
    <property type="match status" value="1"/>
</dbReference>
<dbReference type="InterPro" id="IPR011006">
    <property type="entry name" value="CheY-like_superfamily"/>
</dbReference>
<gene>
    <name evidence="4" type="ORF">HAT86_11755</name>
</gene>
<dbReference type="InterPro" id="IPR050595">
    <property type="entry name" value="Bact_response_regulator"/>
</dbReference>
<dbReference type="Gene3D" id="3.40.50.2300">
    <property type="match status" value="1"/>
</dbReference>
<dbReference type="CDD" id="cd00156">
    <property type="entry name" value="REC"/>
    <property type="match status" value="1"/>
</dbReference>
<reference evidence="4" key="1">
    <citation type="submission" date="2020-03" db="EMBL/GenBank/DDBJ databases">
        <title>Roseovarius gahaiensis sp. nov., isolated from Gahai Saline Lake, China.</title>
        <authorList>
            <person name="Sun X."/>
        </authorList>
    </citation>
    <scope>NUCLEOTIDE SEQUENCE</scope>
    <source>
        <strain evidence="4">GH877</strain>
    </source>
</reference>
<keyword evidence="1 2" id="KW-0597">Phosphoprotein</keyword>
<dbReference type="SMART" id="SM00448">
    <property type="entry name" value="REC"/>
    <property type="match status" value="1"/>
</dbReference>
<dbReference type="PROSITE" id="PS50110">
    <property type="entry name" value="RESPONSE_REGULATORY"/>
    <property type="match status" value="1"/>
</dbReference>
<evidence type="ECO:0000256" key="2">
    <source>
        <dbReference type="PROSITE-ProRule" id="PRU00169"/>
    </source>
</evidence>
<dbReference type="PANTHER" id="PTHR44591">
    <property type="entry name" value="STRESS RESPONSE REGULATOR PROTEIN 1"/>
    <property type="match status" value="1"/>
</dbReference>
<dbReference type="EMBL" id="JAAORB010000025">
    <property type="protein sequence ID" value="NHQ75130.1"/>
    <property type="molecule type" value="Genomic_DNA"/>
</dbReference>
<dbReference type="Proteomes" id="UP000639775">
    <property type="component" value="Unassembled WGS sequence"/>
</dbReference>
<dbReference type="AlphaFoldDB" id="A0A967BEM4"/>
<protein>
    <submittedName>
        <fullName evidence="4">Response regulator</fullName>
    </submittedName>
</protein>
<sequence length="240" mass="25792">MDELETLSPYPAPTRTRPLLGLTILVVEDSRFASEAMRLMSLRSGARLRRADCLHSARRHLKVYRPSAVVVDFGLPDGSGLDLIKDLNTARPRVGVLLGLSGDPQAADKAAAAGADGCLIKPLNSLAQFQQAILNNLPSERQPNGPRALSDDIIAPDSLAYRDDISHAASLLEEAESEDVLDYVAQFLDGVARAADDRPLVDAAHSLARSRRRGAPGDTHAAAAKVEALIKDRLHDRAVI</sequence>
<evidence type="ECO:0000313" key="5">
    <source>
        <dbReference type="Proteomes" id="UP000639775"/>
    </source>
</evidence>
<dbReference type="GO" id="GO:0000160">
    <property type="term" value="P:phosphorelay signal transduction system"/>
    <property type="evidence" value="ECO:0007669"/>
    <property type="project" value="InterPro"/>
</dbReference>